<dbReference type="OrthoDB" id="33879at2"/>
<dbReference type="Pfam" id="PF07676">
    <property type="entry name" value="PD40"/>
    <property type="match status" value="1"/>
</dbReference>
<keyword evidence="3" id="KW-1185">Reference proteome</keyword>
<keyword evidence="1" id="KW-0732">Signal</keyword>
<feature type="signal peptide" evidence="1">
    <location>
        <begin position="1"/>
        <end position="18"/>
    </location>
</feature>
<dbReference type="InterPro" id="IPR011659">
    <property type="entry name" value="WD40"/>
</dbReference>
<dbReference type="RefSeq" id="WP_076515025.1">
    <property type="nucleotide sequence ID" value="NZ_FTOH01000004.1"/>
</dbReference>
<gene>
    <name evidence="2" type="ORF">SAMN05421686_104167</name>
</gene>
<dbReference type="Proteomes" id="UP000185639">
    <property type="component" value="Unassembled WGS sequence"/>
</dbReference>
<name>A0A1N7LQX1_9GAMM</name>
<feature type="chain" id="PRO_5012839932" evidence="1">
    <location>
        <begin position="19"/>
        <end position="927"/>
    </location>
</feature>
<evidence type="ECO:0000256" key="1">
    <source>
        <dbReference type="SAM" id="SignalP"/>
    </source>
</evidence>
<accession>A0A1N7LQX1</accession>
<dbReference type="SUPFAM" id="SSF82171">
    <property type="entry name" value="DPP6 N-terminal domain-like"/>
    <property type="match status" value="1"/>
</dbReference>
<dbReference type="AlphaFoldDB" id="A0A1N7LQX1"/>
<dbReference type="InterPro" id="IPR011042">
    <property type="entry name" value="6-blade_b-propeller_TolB-like"/>
</dbReference>
<reference evidence="3" key="1">
    <citation type="submission" date="2017-01" db="EMBL/GenBank/DDBJ databases">
        <authorList>
            <person name="Varghese N."/>
            <person name="Submissions S."/>
        </authorList>
    </citation>
    <scope>NUCLEOTIDE SEQUENCE [LARGE SCALE GENOMIC DNA]</scope>
    <source>
        <strain evidence="3">DSM 24913</strain>
    </source>
</reference>
<organism evidence="2 3">
    <name type="scientific">Thalassolituus maritimus</name>
    <dbReference type="NCBI Taxonomy" id="484498"/>
    <lineage>
        <taxon>Bacteria</taxon>
        <taxon>Pseudomonadati</taxon>
        <taxon>Pseudomonadota</taxon>
        <taxon>Gammaproteobacteria</taxon>
        <taxon>Oceanospirillales</taxon>
        <taxon>Oceanospirillaceae</taxon>
        <taxon>Thalassolituus</taxon>
    </lineage>
</organism>
<sequence>MFCRLFLLILLLPLTATAEPVAWDGPGAEGWLTRSSEHFDAHYPASDPAYEALALHSLNIAEQVHRELMPFFSTAPAARTQLVLSDDQDIANGWATFFPFSQIRLYLTPPHDLNGLENYDDWLALLIRHEYVHILHMEMGRGAPEKLRSVFGRVLFFFPHSLISPMLIEGLAVYLETDYEAGTGRLASSWYQMQMREEVRSGEFATLGEAAISSREWPYGQYYLYGAFFIEYLVQTYGEEKLQMWLSLYSGEIFPYLMLNSTARRIYGRDFDMLWTEFRLAMEQRFGDENAPLASSEETLPATTLRQQVSGSDGQAVYYVASDDEDRPVLQRCTGVDADCTDIADGRDITSIDVLPDGRVIAVRALTYASGRYSADLWLLDEGDWVPLTQGARVSDARWLPDGSGFVFTSFRAGFSHLLLLSEDGTETLLWRGEYGEYVGAFDIKSDGTEIIAAFKTPGRSWELASKDVADSDWTLLTDSAANEAKPRFTADDRLLFIADYSGEFGIYEWQNGSALSLASDDIDVARSFDPWITGDRLWSQEYTAGGFLLRNTELPLARAGVAYEAATTQAISLNQVEASEPTAYEPWSTLRPHYWLPVFYGTEDTNYVGFSTGGTDALGRHNYQVDLAYGTEQKAFDMTLIYQYQRWLFGYDVENELFDINETVPGFTVLKDQQWRIQRNWLIQAMRDRLGLHSGLVSRRISIDSVEPGVVISGDRAAERHSVGLALTFNDQRGLLHSPGGFGGGAELIAEDFSLLNDDFSGVHVQPGFSYMFDLPGRQSLTFSLNAGFASDDAPGWQLGGLPPQEDYSLFGREQLSLRGFDAGNQLGRYYDRERLVYAAQLSSINDNWSIWPLGLDDVELRVFLERGRAWTESDDPDPMVGTGAELRLNSIIGYRALVPVVIGVAQGIQGIGSETQGYFGIQAAF</sequence>
<dbReference type="Gene3D" id="2.40.160.50">
    <property type="entry name" value="membrane protein fhac: a member of the omp85/tpsb transporter family"/>
    <property type="match status" value="1"/>
</dbReference>
<dbReference type="STRING" id="484498.SAMN05421686_104167"/>
<dbReference type="EMBL" id="FTOH01000004">
    <property type="protein sequence ID" value="SIS76237.1"/>
    <property type="molecule type" value="Genomic_DNA"/>
</dbReference>
<proteinExistence type="predicted"/>
<evidence type="ECO:0000313" key="3">
    <source>
        <dbReference type="Proteomes" id="UP000185639"/>
    </source>
</evidence>
<protein>
    <submittedName>
        <fullName evidence="2">WD-40 repeat-containing protein</fullName>
    </submittedName>
</protein>
<dbReference type="Gene3D" id="2.120.10.30">
    <property type="entry name" value="TolB, C-terminal domain"/>
    <property type="match status" value="1"/>
</dbReference>
<evidence type="ECO:0000313" key="2">
    <source>
        <dbReference type="EMBL" id="SIS76237.1"/>
    </source>
</evidence>